<dbReference type="RefSeq" id="WP_069919068.1">
    <property type="nucleotide sequence ID" value="NZ_MEHK01000001.1"/>
</dbReference>
<dbReference type="GO" id="GO:0016740">
    <property type="term" value="F:transferase activity"/>
    <property type="evidence" value="ECO:0007669"/>
    <property type="project" value="InterPro"/>
</dbReference>
<organism evidence="2 3">
    <name type="scientific">Streptomyces subrutilus</name>
    <dbReference type="NCBI Taxonomy" id="36818"/>
    <lineage>
        <taxon>Bacteria</taxon>
        <taxon>Bacillati</taxon>
        <taxon>Actinomycetota</taxon>
        <taxon>Actinomycetes</taxon>
        <taxon>Kitasatosporales</taxon>
        <taxon>Streptomycetaceae</taxon>
        <taxon>Streptomyces</taxon>
    </lineage>
</organism>
<evidence type="ECO:0000313" key="3">
    <source>
        <dbReference type="Proteomes" id="UP000095705"/>
    </source>
</evidence>
<dbReference type="Proteomes" id="UP000095705">
    <property type="component" value="Unassembled WGS sequence"/>
</dbReference>
<dbReference type="STRING" id="36818.BGK67_05785"/>
<evidence type="ECO:0000313" key="2">
    <source>
        <dbReference type="EMBL" id="OEJ30921.1"/>
    </source>
</evidence>
<dbReference type="InterPro" id="IPR029069">
    <property type="entry name" value="HotDog_dom_sf"/>
</dbReference>
<dbReference type="InterPro" id="IPR047757">
    <property type="entry name" value="AfsA-like"/>
</dbReference>
<comment type="caution">
    <text evidence="2">The sequence shown here is derived from an EMBL/GenBank/DDBJ whole genome shotgun (WGS) entry which is preliminary data.</text>
</comment>
<feature type="domain" description="A-factor biosynthesis hotdog" evidence="1">
    <location>
        <begin position="23"/>
        <end position="158"/>
    </location>
</feature>
<sequence>MTVSADHSVSTVSVLSSALPREYVHKSAHSEVLLTGWRAVAPDEFVITAQWPRAHSFYSPDASGHHDPLLLAESVRQAIPLLSHVAYDAPFGHRQIWDTFTYSMNAAALVVGSAPADITLHITCSDITRRGRRLAGLTMHVTATREGELLGTAEARFTNQPQAVYQRLRGHNADLAQVAARMIPLPPPLTPRRVGRDRFHDVVLSPTSTTHRTQLRTDVNHPILFDHPVDHAPGMLLLEAVRQAAYGCAFPRRGVLTDLEIRFFRYAELDAPCWIETTPAPGGMTASGRLPVRVHARQNGADVFTATATISATPALALCSAF</sequence>
<protein>
    <recommendedName>
        <fullName evidence="1">A-factor biosynthesis hotdog domain-containing protein</fullName>
    </recommendedName>
</protein>
<feature type="domain" description="A-factor biosynthesis hotdog" evidence="1">
    <location>
        <begin position="194"/>
        <end position="311"/>
    </location>
</feature>
<keyword evidence="3" id="KW-1185">Reference proteome</keyword>
<accession>A0A1E5PMX0</accession>
<reference evidence="2 3" key="1">
    <citation type="submission" date="2016-08" db="EMBL/GenBank/DDBJ databases">
        <title>The complete genome of Streptomyces subrutilus 10-1-1.</title>
        <authorList>
            <person name="Chen X."/>
        </authorList>
    </citation>
    <scope>NUCLEOTIDE SEQUENCE [LARGE SCALE GENOMIC DNA]</scope>
    <source>
        <strain evidence="2 3">10-1-1</strain>
    </source>
</reference>
<dbReference type="AlphaFoldDB" id="A0A1E5PMX0"/>
<evidence type="ECO:0000259" key="1">
    <source>
        <dbReference type="Pfam" id="PF03756"/>
    </source>
</evidence>
<proteinExistence type="predicted"/>
<dbReference type="SUPFAM" id="SSF54637">
    <property type="entry name" value="Thioesterase/thiol ester dehydrase-isomerase"/>
    <property type="match status" value="1"/>
</dbReference>
<name>A0A1E5PMX0_9ACTN</name>
<dbReference type="EMBL" id="MEHK01000001">
    <property type="protein sequence ID" value="OEJ30921.1"/>
    <property type="molecule type" value="Genomic_DNA"/>
</dbReference>
<dbReference type="OrthoDB" id="7838374at2"/>
<dbReference type="NCBIfam" id="NF041195">
    <property type="entry name" value="ScbA_BarX_GamBu"/>
    <property type="match status" value="1"/>
</dbReference>
<dbReference type="InterPro" id="IPR005509">
    <property type="entry name" value="AfsA_hotdog_dom"/>
</dbReference>
<dbReference type="Pfam" id="PF03756">
    <property type="entry name" value="AfsA"/>
    <property type="match status" value="2"/>
</dbReference>
<gene>
    <name evidence="2" type="ORF">BGK67_05785</name>
</gene>